<keyword evidence="2" id="KW-1185">Reference proteome</keyword>
<comment type="caution">
    <text evidence="1">The sequence shown here is derived from an EMBL/GenBank/DDBJ whole genome shotgun (WGS) entry which is preliminary data.</text>
</comment>
<dbReference type="EMBL" id="CAJQZP010000858">
    <property type="protein sequence ID" value="CAG4989920.1"/>
    <property type="molecule type" value="Genomic_DNA"/>
</dbReference>
<reference evidence="1" key="1">
    <citation type="submission" date="2021-04" db="EMBL/GenBank/DDBJ databases">
        <authorList>
            <person name="Tunstrom K."/>
        </authorList>
    </citation>
    <scope>NUCLEOTIDE SEQUENCE</scope>
</reference>
<dbReference type="Proteomes" id="UP000691718">
    <property type="component" value="Unassembled WGS sequence"/>
</dbReference>
<sequence>MEPLQADSVPEATAPDDCGAQVAAEPYWSRNGALNSTYRYVTDWRSGVFARLIRATGTNRFPAREILSTIMVDIAPRVRSPISYLKIS</sequence>
<name>A0A8S3WY28_PARAO</name>
<proteinExistence type="predicted"/>
<protein>
    <submittedName>
        <fullName evidence="1">(apollo) hypothetical protein</fullName>
    </submittedName>
</protein>
<dbReference type="AlphaFoldDB" id="A0A8S3WY28"/>
<accession>A0A8S3WY28</accession>
<evidence type="ECO:0000313" key="1">
    <source>
        <dbReference type="EMBL" id="CAG4989920.1"/>
    </source>
</evidence>
<gene>
    <name evidence="1" type="ORF">PAPOLLO_LOCUS11877</name>
</gene>
<evidence type="ECO:0000313" key="2">
    <source>
        <dbReference type="Proteomes" id="UP000691718"/>
    </source>
</evidence>
<organism evidence="1 2">
    <name type="scientific">Parnassius apollo</name>
    <name type="common">Apollo butterfly</name>
    <name type="synonym">Papilio apollo</name>
    <dbReference type="NCBI Taxonomy" id="110799"/>
    <lineage>
        <taxon>Eukaryota</taxon>
        <taxon>Metazoa</taxon>
        <taxon>Ecdysozoa</taxon>
        <taxon>Arthropoda</taxon>
        <taxon>Hexapoda</taxon>
        <taxon>Insecta</taxon>
        <taxon>Pterygota</taxon>
        <taxon>Neoptera</taxon>
        <taxon>Endopterygota</taxon>
        <taxon>Lepidoptera</taxon>
        <taxon>Glossata</taxon>
        <taxon>Ditrysia</taxon>
        <taxon>Papilionoidea</taxon>
        <taxon>Papilionidae</taxon>
        <taxon>Parnassiinae</taxon>
        <taxon>Parnassini</taxon>
        <taxon>Parnassius</taxon>
        <taxon>Parnassius</taxon>
    </lineage>
</organism>